<protein>
    <submittedName>
        <fullName evidence="1">Uncharacterized protein</fullName>
    </submittedName>
</protein>
<proteinExistence type="predicted"/>
<dbReference type="AlphaFoldDB" id="A0A381SBZ5"/>
<gene>
    <name evidence="1" type="ORF">METZ01_LOCUS54466</name>
</gene>
<sequence length="51" mass="5635">MNKLIIIISISISFAQGLVPVDISKNELRTVVENASRASQRVFVEDFTGLN</sequence>
<dbReference type="EMBL" id="UINC01002921">
    <property type="protein sequence ID" value="SVA01612.1"/>
    <property type="molecule type" value="Genomic_DNA"/>
</dbReference>
<evidence type="ECO:0000313" key="1">
    <source>
        <dbReference type="EMBL" id="SVA01612.1"/>
    </source>
</evidence>
<accession>A0A381SBZ5</accession>
<name>A0A381SBZ5_9ZZZZ</name>
<reference evidence="1" key="1">
    <citation type="submission" date="2018-05" db="EMBL/GenBank/DDBJ databases">
        <authorList>
            <person name="Lanie J.A."/>
            <person name="Ng W.-L."/>
            <person name="Kazmierczak K.M."/>
            <person name="Andrzejewski T.M."/>
            <person name="Davidsen T.M."/>
            <person name="Wayne K.J."/>
            <person name="Tettelin H."/>
            <person name="Glass J.I."/>
            <person name="Rusch D."/>
            <person name="Podicherti R."/>
            <person name="Tsui H.-C.T."/>
            <person name="Winkler M.E."/>
        </authorList>
    </citation>
    <scope>NUCLEOTIDE SEQUENCE</scope>
</reference>
<organism evidence="1">
    <name type="scientific">marine metagenome</name>
    <dbReference type="NCBI Taxonomy" id="408172"/>
    <lineage>
        <taxon>unclassified sequences</taxon>
        <taxon>metagenomes</taxon>
        <taxon>ecological metagenomes</taxon>
    </lineage>
</organism>